<evidence type="ECO:0000256" key="3">
    <source>
        <dbReference type="ARBA" id="ARBA00023157"/>
    </source>
</evidence>
<dbReference type="PANTHER" id="PTHR19325">
    <property type="entry name" value="COMPLEMENT COMPONENT-RELATED SUSHI DOMAIN-CONTAINING"/>
    <property type="match status" value="1"/>
</dbReference>
<evidence type="ECO:0000256" key="5">
    <source>
        <dbReference type="PROSITE-ProRule" id="PRU00302"/>
    </source>
</evidence>
<dbReference type="Proteomes" id="UP000677054">
    <property type="component" value="Unassembled WGS sequence"/>
</dbReference>
<proteinExistence type="predicted"/>
<keyword evidence="2" id="KW-0677">Repeat</keyword>
<evidence type="ECO:0000313" key="8">
    <source>
        <dbReference type="Proteomes" id="UP000677054"/>
    </source>
</evidence>
<dbReference type="SUPFAM" id="SSF57535">
    <property type="entry name" value="Complement control module/SCR domain"/>
    <property type="match status" value="2"/>
</dbReference>
<evidence type="ECO:0000256" key="2">
    <source>
        <dbReference type="ARBA" id="ARBA00022737"/>
    </source>
</evidence>
<comment type="caution">
    <text evidence="5">Lacks conserved residue(s) required for the propagation of feature annotation.</text>
</comment>
<dbReference type="InterPro" id="IPR035976">
    <property type="entry name" value="Sushi/SCR/CCP_sf"/>
</dbReference>
<dbReference type="InterPro" id="IPR000436">
    <property type="entry name" value="Sushi_SCR_CCP_dom"/>
</dbReference>
<keyword evidence="1 5" id="KW-0768">Sushi</keyword>
<evidence type="ECO:0000259" key="6">
    <source>
        <dbReference type="PROSITE" id="PS50923"/>
    </source>
</evidence>
<accession>A0A7R9AIP1</accession>
<dbReference type="InterPro" id="IPR050350">
    <property type="entry name" value="Compl-Cell_Adhes-Reg"/>
</dbReference>
<organism evidence="7">
    <name type="scientific">Darwinula stevensoni</name>
    <dbReference type="NCBI Taxonomy" id="69355"/>
    <lineage>
        <taxon>Eukaryota</taxon>
        <taxon>Metazoa</taxon>
        <taxon>Ecdysozoa</taxon>
        <taxon>Arthropoda</taxon>
        <taxon>Crustacea</taxon>
        <taxon>Oligostraca</taxon>
        <taxon>Ostracoda</taxon>
        <taxon>Podocopa</taxon>
        <taxon>Podocopida</taxon>
        <taxon>Darwinulocopina</taxon>
        <taxon>Darwinuloidea</taxon>
        <taxon>Darwinulidae</taxon>
        <taxon>Darwinula</taxon>
    </lineage>
</organism>
<keyword evidence="8" id="KW-1185">Reference proteome</keyword>
<sequence length="137" mass="15177">DCIIPEVEHGRIQDFARGSKVQHDENVTVECQPNYEFPHSHSPVVCKNGTWTIAPVCVPARCKAPPLIPKNGFVISPKTDHGRKALYKCNDGFRLVGDNVTECLYGNWTGLSPICEEVFCPFPGYIDNGKVLLVGHQ</sequence>
<feature type="non-terminal residue" evidence="7">
    <location>
        <position position="137"/>
    </location>
</feature>
<keyword evidence="4" id="KW-0325">Glycoprotein</keyword>
<dbReference type="PROSITE" id="PS50923">
    <property type="entry name" value="SUSHI"/>
    <property type="match status" value="2"/>
</dbReference>
<reference evidence="7" key="1">
    <citation type="submission" date="2020-11" db="EMBL/GenBank/DDBJ databases">
        <authorList>
            <person name="Tran Van P."/>
        </authorList>
    </citation>
    <scope>NUCLEOTIDE SEQUENCE</scope>
</reference>
<evidence type="ECO:0000313" key="7">
    <source>
        <dbReference type="EMBL" id="CAD7255034.1"/>
    </source>
</evidence>
<dbReference type="AlphaFoldDB" id="A0A7R9AIP1"/>
<dbReference type="CDD" id="cd00033">
    <property type="entry name" value="CCP"/>
    <property type="match status" value="1"/>
</dbReference>
<evidence type="ECO:0000256" key="4">
    <source>
        <dbReference type="ARBA" id="ARBA00023180"/>
    </source>
</evidence>
<gene>
    <name evidence="7" type="ORF">DSTB1V02_LOCUS14780</name>
</gene>
<dbReference type="EMBL" id="CAJPEV010015919">
    <property type="protein sequence ID" value="CAG0907249.1"/>
    <property type="molecule type" value="Genomic_DNA"/>
</dbReference>
<dbReference type="SMART" id="SM00032">
    <property type="entry name" value="CCP"/>
    <property type="match status" value="2"/>
</dbReference>
<feature type="domain" description="Sushi" evidence="6">
    <location>
        <begin position="60"/>
        <end position="117"/>
    </location>
</feature>
<protein>
    <recommendedName>
        <fullName evidence="6">Sushi domain-containing protein</fullName>
    </recommendedName>
</protein>
<feature type="non-terminal residue" evidence="7">
    <location>
        <position position="1"/>
    </location>
</feature>
<dbReference type="Gene3D" id="2.10.70.10">
    <property type="entry name" value="Complement Module, domain 1"/>
    <property type="match status" value="2"/>
</dbReference>
<name>A0A7R9AIP1_9CRUS</name>
<dbReference type="EMBL" id="LR915437">
    <property type="protein sequence ID" value="CAD7255034.1"/>
    <property type="molecule type" value="Genomic_DNA"/>
</dbReference>
<dbReference type="PANTHER" id="PTHR19325:SF560">
    <property type="entry name" value="SUSHI, VON WILLEBRAND FACTOR TYPE A, EGF AND PENTRAXIN DOMAIN-CONTAINING PROTEIN 1"/>
    <property type="match status" value="1"/>
</dbReference>
<dbReference type="OrthoDB" id="5804959at2759"/>
<feature type="domain" description="Sushi" evidence="6">
    <location>
        <begin position="1"/>
        <end position="59"/>
    </location>
</feature>
<keyword evidence="3" id="KW-1015">Disulfide bond</keyword>
<evidence type="ECO:0000256" key="1">
    <source>
        <dbReference type="ARBA" id="ARBA00022659"/>
    </source>
</evidence>
<dbReference type="Pfam" id="PF00084">
    <property type="entry name" value="Sushi"/>
    <property type="match status" value="2"/>
</dbReference>